<proteinExistence type="predicted"/>
<dbReference type="Proteomes" id="UP001214530">
    <property type="component" value="Chromosome"/>
</dbReference>
<name>A0AAJ5W7Y8_9SPHI</name>
<reference evidence="1" key="1">
    <citation type="submission" date="2023-03" db="EMBL/GenBank/DDBJ databases">
        <title>Andean soil-derived lignocellulolytic bacterial consortium as a source of novel taxa and putative plastic-active enzymes.</title>
        <authorList>
            <person name="Diaz-Garcia L."/>
            <person name="Chuvochina M."/>
            <person name="Feuerriegel G."/>
            <person name="Bunk B."/>
            <person name="Sproer C."/>
            <person name="Streit W.R."/>
            <person name="Rodriguez L.M."/>
            <person name="Overmann J."/>
            <person name="Jimenez D.J."/>
        </authorList>
    </citation>
    <scope>NUCLEOTIDE SEQUENCE</scope>
    <source>
        <strain evidence="1">MAG 3858</strain>
    </source>
</reference>
<organism evidence="1 2">
    <name type="scientific">Candidatus Pedobacter colombiensis</name>
    <dbReference type="NCBI Taxonomy" id="3121371"/>
    <lineage>
        <taxon>Bacteria</taxon>
        <taxon>Pseudomonadati</taxon>
        <taxon>Bacteroidota</taxon>
        <taxon>Sphingobacteriia</taxon>
        <taxon>Sphingobacteriales</taxon>
        <taxon>Sphingobacteriaceae</taxon>
        <taxon>Pedobacter</taxon>
    </lineage>
</organism>
<gene>
    <name evidence="1" type="ORF">P0Y49_15405</name>
</gene>
<dbReference type="AlphaFoldDB" id="A0AAJ5W7Y8"/>
<evidence type="ECO:0000313" key="2">
    <source>
        <dbReference type="Proteomes" id="UP001214530"/>
    </source>
</evidence>
<dbReference type="EMBL" id="CP119313">
    <property type="protein sequence ID" value="WEK18177.1"/>
    <property type="molecule type" value="Genomic_DNA"/>
</dbReference>
<sequence length="58" mass="7032">MPGEDLILKINSLIWYHLKINPGQLNDQDYFEAWRWLQWAMSFESKRYSLKDGETLEL</sequence>
<protein>
    <submittedName>
        <fullName evidence="1">Uncharacterized protein</fullName>
    </submittedName>
</protein>
<evidence type="ECO:0000313" key="1">
    <source>
        <dbReference type="EMBL" id="WEK18177.1"/>
    </source>
</evidence>
<accession>A0AAJ5W7Y8</accession>